<dbReference type="STRING" id="563192.HMPREF0179_02858"/>
<dbReference type="Gene3D" id="1.10.287.130">
    <property type="match status" value="1"/>
</dbReference>
<comment type="caution">
    <text evidence="10">The sequence shown here is derived from an EMBL/GenBank/DDBJ whole genome shotgun (WGS) entry which is preliminary data.</text>
</comment>
<dbReference type="GO" id="GO:0005886">
    <property type="term" value="C:plasma membrane"/>
    <property type="evidence" value="ECO:0007669"/>
    <property type="project" value="TreeGrafter"/>
</dbReference>
<dbReference type="SUPFAM" id="SSF52172">
    <property type="entry name" value="CheY-like"/>
    <property type="match status" value="1"/>
</dbReference>
<evidence type="ECO:0000256" key="7">
    <source>
        <dbReference type="SAM" id="Phobius"/>
    </source>
</evidence>
<dbReference type="HOGENOM" id="CLU_000445_114_64_7"/>
<evidence type="ECO:0000313" key="11">
    <source>
        <dbReference type="Proteomes" id="UP000006034"/>
    </source>
</evidence>
<dbReference type="PROSITE" id="PS50109">
    <property type="entry name" value="HIS_KIN"/>
    <property type="match status" value="1"/>
</dbReference>
<keyword evidence="7" id="KW-0472">Membrane</keyword>
<dbReference type="EMBL" id="ADCP02000001">
    <property type="protein sequence ID" value="EFV43335.1"/>
    <property type="molecule type" value="Genomic_DNA"/>
</dbReference>
<dbReference type="Gene3D" id="3.30.450.290">
    <property type="match status" value="1"/>
</dbReference>
<dbReference type="RefSeq" id="WP_005029005.1">
    <property type="nucleotide sequence ID" value="NZ_KE150238.1"/>
</dbReference>
<dbReference type="InterPro" id="IPR001789">
    <property type="entry name" value="Sig_transdc_resp-reg_receiver"/>
</dbReference>
<dbReference type="SMART" id="SM00387">
    <property type="entry name" value="HATPase_c"/>
    <property type="match status" value="1"/>
</dbReference>
<reference evidence="10 11" key="1">
    <citation type="submission" date="2010-10" db="EMBL/GenBank/DDBJ databases">
        <authorList>
            <consortium name="The Broad Institute Genome Sequencing Platform"/>
            <person name="Ward D."/>
            <person name="Earl A."/>
            <person name="Feldgarden M."/>
            <person name="Young S.K."/>
            <person name="Gargeya S."/>
            <person name="Zeng Q."/>
            <person name="Alvarado L."/>
            <person name="Berlin A."/>
            <person name="Bochicchio J."/>
            <person name="Chapman S.B."/>
            <person name="Chen Z."/>
            <person name="Freedman E."/>
            <person name="Gellesch M."/>
            <person name="Goldberg J."/>
            <person name="Griggs A."/>
            <person name="Gujja S."/>
            <person name="Heilman E."/>
            <person name="Heiman D."/>
            <person name="Howarth C."/>
            <person name="Mehta T."/>
            <person name="Neiman D."/>
            <person name="Pearson M."/>
            <person name="Roberts A."/>
            <person name="Saif S."/>
            <person name="Shea T."/>
            <person name="Shenoy N."/>
            <person name="Sisk P."/>
            <person name="Stolte C."/>
            <person name="Sykes S."/>
            <person name="White J."/>
            <person name="Yandava C."/>
            <person name="Allen-Vercoe E."/>
            <person name="Sibley C."/>
            <person name="Ambrose C.E."/>
            <person name="Strauss J."/>
            <person name="Daigneault M."/>
            <person name="Haas B."/>
            <person name="Nusbaum C."/>
            <person name="Birren B."/>
        </authorList>
    </citation>
    <scope>NUCLEOTIDE SEQUENCE [LARGE SCALE GENOMIC DNA]</scope>
    <source>
        <strain evidence="10 11">3_1_6</strain>
    </source>
</reference>
<evidence type="ECO:0000259" key="9">
    <source>
        <dbReference type="PROSITE" id="PS50110"/>
    </source>
</evidence>
<evidence type="ECO:0000313" key="10">
    <source>
        <dbReference type="EMBL" id="EFV43335.1"/>
    </source>
</evidence>
<dbReference type="Pfam" id="PF11845">
    <property type="entry name" value="Tll0287-like"/>
    <property type="match status" value="1"/>
</dbReference>
<proteinExistence type="predicted"/>
<evidence type="ECO:0000256" key="4">
    <source>
        <dbReference type="ARBA" id="ARBA00022679"/>
    </source>
</evidence>
<dbReference type="EC" id="2.7.13.3" evidence="2"/>
<sequence>MIALRWHVLRLPLLLSLLWCLLLFALFQWTVQREDENATELAQIQTRTLFSSIVNTRGWNADRGGVWATEQPNCQPNPWLPEDQRTLLTADGRRLVRFNPAYMTRQIAERFQSKTMNFHICGLSPKRPQNRPDQWETSALLDFDAGKTERFQLVPGRRGAYYRYMAPLRAEESCLQCHQRNKIGDVLGGISVSISAFPILASVEQRNSMVGLTFGLIGFIGVLGIGGATFQINRKKEQAEEANRAKSVFLSRMSHDIRTPMSAIIGLTAIAKKNAGDPERLNECIDKIALASQFQLSLVNDILDVSKIESGKMQLASEPFDLAGIIDDVTLFTSSSATAKGIVFETSVDPRIGRMYVGDPMRLKQILMNLLSNALKFVDENGKVTLRVESLRRTGRQEAVRLIVSDNGIGMSNAFQKRMFLPFEQDAAPRRKRSGSGLGLAIIGNLTALMGGSIAVDSELGKGTRFTVDIPLERTETAEKHDTAGENAEERCLFRGETLLLAEDDGLNAEVLENLLGYINLRVVHAENGKVAVDLFERSAPGEYAAILMDIQMPIMDGLDAARTIRALPREDAASIPIFALSASVFAEDVERSLCSGMNGHLGKPVDIAQICSMLQTWLYPQQTDTQEQA</sequence>
<reference evidence="10 11" key="2">
    <citation type="submission" date="2013-04" db="EMBL/GenBank/DDBJ databases">
        <title>The Genome Sequence of Bilophila wadsworthia 3_1_6.</title>
        <authorList>
            <consortium name="The Broad Institute Genomics Platform"/>
            <person name="Earl A."/>
            <person name="Ward D."/>
            <person name="Feldgarden M."/>
            <person name="Gevers D."/>
            <person name="Sibley C."/>
            <person name="Strauss J."/>
            <person name="Allen-Vercoe E."/>
            <person name="Walker B."/>
            <person name="Young S."/>
            <person name="Zeng Q."/>
            <person name="Gargeya S."/>
            <person name="Fitzgerald M."/>
            <person name="Haas B."/>
            <person name="Abouelleil A."/>
            <person name="Allen A.W."/>
            <person name="Alvarado L."/>
            <person name="Arachchi H.M."/>
            <person name="Berlin A.M."/>
            <person name="Chapman S.B."/>
            <person name="Gainer-Dewar J."/>
            <person name="Goldberg J."/>
            <person name="Griggs A."/>
            <person name="Gujja S."/>
            <person name="Hansen M."/>
            <person name="Howarth C."/>
            <person name="Imamovic A."/>
            <person name="Ireland A."/>
            <person name="Larimer J."/>
            <person name="McCowan C."/>
            <person name="Murphy C."/>
            <person name="Pearson M."/>
            <person name="Poon T.W."/>
            <person name="Priest M."/>
            <person name="Roberts A."/>
            <person name="Saif S."/>
            <person name="Shea T."/>
            <person name="Sisk P."/>
            <person name="Sykes S."/>
            <person name="Wortman J."/>
            <person name="Nusbaum C."/>
            <person name="Birren B."/>
        </authorList>
    </citation>
    <scope>NUCLEOTIDE SEQUENCE [LARGE SCALE GENOMIC DNA]</scope>
    <source>
        <strain evidence="10 11">3_1_6</strain>
    </source>
</reference>
<feature type="domain" description="Histidine kinase" evidence="8">
    <location>
        <begin position="252"/>
        <end position="474"/>
    </location>
</feature>
<dbReference type="CDD" id="cd00082">
    <property type="entry name" value="HisKA"/>
    <property type="match status" value="1"/>
</dbReference>
<dbReference type="Gene3D" id="3.40.50.2300">
    <property type="match status" value="1"/>
</dbReference>
<keyword evidence="7" id="KW-0812">Transmembrane</keyword>
<feature type="transmembrane region" description="Helical" evidence="7">
    <location>
        <begin position="209"/>
        <end position="230"/>
    </location>
</feature>
<keyword evidence="11" id="KW-1185">Reference proteome</keyword>
<dbReference type="InterPro" id="IPR004358">
    <property type="entry name" value="Sig_transdc_His_kin-like_C"/>
</dbReference>
<feature type="modified residue" description="4-aspartylphosphate" evidence="6">
    <location>
        <position position="550"/>
    </location>
</feature>
<evidence type="ECO:0000256" key="1">
    <source>
        <dbReference type="ARBA" id="ARBA00000085"/>
    </source>
</evidence>
<dbReference type="SUPFAM" id="SSF47384">
    <property type="entry name" value="Homodimeric domain of signal transducing histidine kinase"/>
    <property type="match status" value="1"/>
</dbReference>
<dbReference type="InterPro" id="IPR036890">
    <property type="entry name" value="HATPase_C_sf"/>
</dbReference>
<dbReference type="InterPro" id="IPR003661">
    <property type="entry name" value="HisK_dim/P_dom"/>
</dbReference>
<name>E5Y9E3_BILW3</name>
<dbReference type="CDD" id="cd16922">
    <property type="entry name" value="HATPase_EvgS-ArcB-TorS-like"/>
    <property type="match status" value="1"/>
</dbReference>
<feature type="domain" description="Response regulatory" evidence="9">
    <location>
        <begin position="498"/>
        <end position="619"/>
    </location>
</feature>
<dbReference type="Gene3D" id="3.30.565.10">
    <property type="entry name" value="Histidine kinase-like ATPase, C-terminal domain"/>
    <property type="match status" value="1"/>
</dbReference>
<dbReference type="InterPro" id="IPR003594">
    <property type="entry name" value="HATPase_dom"/>
</dbReference>
<dbReference type="GeneID" id="78084752"/>
<dbReference type="OrthoDB" id="5383323at2"/>
<evidence type="ECO:0000256" key="3">
    <source>
        <dbReference type="ARBA" id="ARBA00022553"/>
    </source>
</evidence>
<dbReference type="Pfam" id="PF00512">
    <property type="entry name" value="HisKA"/>
    <property type="match status" value="1"/>
</dbReference>
<dbReference type="FunFam" id="3.30.565.10:FF:000010">
    <property type="entry name" value="Sensor histidine kinase RcsC"/>
    <property type="match status" value="1"/>
</dbReference>
<dbReference type="PRINTS" id="PR00344">
    <property type="entry name" value="BCTRLSENSOR"/>
</dbReference>
<dbReference type="GO" id="GO:0000155">
    <property type="term" value="F:phosphorelay sensor kinase activity"/>
    <property type="evidence" value="ECO:0007669"/>
    <property type="project" value="InterPro"/>
</dbReference>
<keyword evidence="3 6" id="KW-0597">Phosphoprotein</keyword>
<evidence type="ECO:0000256" key="2">
    <source>
        <dbReference type="ARBA" id="ARBA00012438"/>
    </source>
</evidence>
<dbReference type="AlphaFoldDB" id="E5Y9E3"/>
<protein>
    <recommendedName>
        <fullName evidence="2">histidine kinase</fullName>
        <ecNumber evidence="2">2.7.13.3</ecNumber>
    </recommendedName>
</protein>
<dbReference type="Proteomes" id="UP000006034">
    <property type="component" value="Unassembled WGS sequence"/>
</dbReference>
<feature type="transmembrane region" description="Helical" evidence="7">
    <location>
        <begin position="438"/>
        <end position="456"/>
    </location>
</feature>
<dbReference type="Pfam" id="PF02518">
    <property type="entry name" value="HATPase_c"/>
    <property type="match status" value="1"/>
</dbReference>
<dbReference type="PANTHER" id="PTHR43047:SF72">
    <property type="entry name" value="OSMOSENSING HISTIDINE PROTEIN KINASE SLN1"/>
    <property type="match status" value="1"/>
</dbReference>
<comment type="catalytic activity">
    <reaction evidence="1">
        <text>ATP + protein L-histidine = ADP + protein N-phospho-L-histidine.</text>
        <dbReference type="EC" id="2.7.13.3"/>
    </reaction>
</comment>
<dbReference type="CDD" id="cd17546">
    <property type="entry name" value="REC_hyHK_CKI1_RcsC-like"/>
    <property type="match status" value="1"/>
</dbReference>
<accession>E5Y9E3</accession>
<dbReference type="PANTHER" id="PTHR43047">
    <property type="entry name" value="TWO-COMPONENT HISTIDINE PROTEIN KINASE"/>
    <property type="match status" value="1"/>
</dbReference>
<dbReference type="SUPFAM" id="SSF55874">
    <property type="entry name" value="ATPase domain of HSP90 chaperone/DNA topoisomerase II/histidine kinase"/>
    <property type="match status" value="1"/>
</dbReference>
<dbReference type="InterPro" id="IPR036097">
    <property type="entry name" value="HisK_dim/P_sf"/>
</dbReference>
<evidence type="ECO:0000256" key="5">
    <source>
        <dbReference type="ARBA" id="ARBA00022777"/>
    </source>
</evidence>
<evidence type="ECO:0000259" key="8">
    <source>
        <dbReference type="PROSITE" id="PS50109"/>
    </source>
</evidence>
<keyword evidence="4" id="KW-0808">Transferase</keyword>
<dbReference type="InterPro" id="IPR021796">
    <property type="entry name" value="Tll0287-like_dom"/>
</dbReference>
<dbReference type="eggNOG" id="COG2205">
    <property type="taxonomic scope" value="Bacteria"/>
</dbReference>
<dbReference type="SMART" id="SM00448">
    <property type="entry name" value="REC"/>
    <property type="match status" value="1"/>
</dbReference>
<dbReference type="GO" id="GO:0009927">
    <property type="term" value="F:histidine phosphotransfer kinase activity"/>
    <property type="evidence" value="ECO:0007669"/>
    <property type="project" value="TreeGrafter"/>
</dbReference>
<dbReference type="InterPro" id="IPR011006">
    <property type="entry name" value="CheY-like_superfamily"/>
</dbReference>
<dbReference type="InterPro" id="IPR005467">
    <property type="entry name" value="His_kinase_dom"/>
</dbReference>
<dbReference type="PROSITE" id="PS50110">
    <property type="entry name" value="RESPONSE_REGULATORY"/>
    <property type="match status" value="1"/>
</dbReference>
<dbReference type="Pfam" id="PF00072">
    <property type="entry name" value="Response_reg"/>
    <property type="match status" value="1"/>
</dbReference>
<gene>
    <name evidence="10" type="ORF">HMPREF0179_02858</name>
</gene>
<keyword evidence="5" id="KW-0418">Kinase</keyword>
<evidence type="ECO:0000256" key="6">
    <source>
        <dbReference type="PROSITE-ProRule" id="PRU00169"/>
    </source>
</evidence>
<keyword evidence="7" id="KW-1133">Transmembrane helix</keyword>
<organism evidence="10 11">
    <name type="scientific">Bilophila wadsworthia (strain 3_1_6)</name>
    <dbReference type="NCBI Taxonomy" id="563192"/>
    <lineage>
        <taxon>Bacteria</taxon>
        <taxon>Pseudomonadati</taxon>
        <taxon>Thermodesulfobacteriota</taxon>
        <taxon>Desulfovibrionia</taxon>
        <taxon>Desulfovibrionales</taxon>
        <taxon>Desulfovibrionaceae</taxon>
        <taxon>Bilophila</taxon>
    </lineage>
</organism>
<dbReference type="SMART" id="SM00388">
    <property type="entry name" value="HisKA"/>
    <property type="match status" value="1"/>
</dbReference>